<keyword evidence="3" id="KW-1185">Reference proteome</keyword>
<dbReference type="EMBL" id="JAWWNJ010000100">
    <property type="protein sequence ID" value="KAK6995945.1"/>
    <property type="molecule type" value="Genomic_DNA"/>
</dbReference>
<feature type="region of interest" description="Disordered" evidence="1">
    <location>
        <begin position="69"/>
        <end position="145"/>
    </location>
</feature>
<dbReference type="AlphaFoldDB" id="A0AAV9ZXW8"/>
<feature type="region of interest" description="Disordered" evidence="1">
    <location>
        <begin position="1"/>
        <end position="35"/>
    </location>
</feature>
<feature type="compositionally biased region" description="Pro residues" evidence="1">
    <location>
        <begin position="205"/>
        <end position="214"/>
    </location>
</feature>
<proteinExistence type="predicted"/>
<name>A0AAV9ZXW8_9AGAR</name>
<feature type="region of interest" description="Disordered" evidence="1">
    <location>
        <begin position="200"/>
        <end position="219"/>
    </location>
</feature>
<evidence type="ECO:0000313" key="2">
    <source>
        <dbReference type="EMBL" id="KAK6995945.1"/>
    </source>
</evidence>
<accession>A0AAV9ZXW8</accession>
<dbReference type="Proteomes" id="UP001362999">
    <property type="component" value="Unassembled WGS sequence"/>
</dbReference>
<feature type="compositionally biased region" description="Low complexity" evidence="1">
    <location>
        <begin position="75"/>
        <end position="88"/>
    </location>
</feature>
<sequence length="271" mass="29125">MSRLRASLRVPLHSLDSQLPDDSPPRSQHRPHPNADVRVLTPSLTAQLNPNFHRFADIVVAIGRSTRDSSIDGAPMPSTPHSPTLPLAPTSPPRRRVAPSPRPPPFADASPSGPRAEESLFLPSPSSSSSSAPLPSSTPPLPRSPAAVLHAAGADTYIRHDTFPPRLVPTATTARPHLTAVSIPSSKRKLGLLSFNLSTRAMPQPTSPPPPPSSIPTLSRRRYAPTRSEIIAKMENQYTLPLFALHPPSPRLFDAAARGANTSALRRSKMH</sequence>
<evidence type="ECO:0000256" key="1">
    <source>
        <dbReference type="SAM" id="MobiDB-lite"/>
    </source>
</evidence>
<organism evidence="2 3">
    <name type="scientific">Favolaschia claudopus</name>
    <dbReference type="NCBI Taxonomy" id="2862362"/>
    <lineage>
        <taxon>Eukaryota</taxon>
        <taxon>Fungi</taxon>
        <taxon>Dikarya</taxon>
        <taxon>Basidiomycota</taxon>
        <taxon>Agaricomycotina</taxon>
        <taxon>Agaricomycetes</taxon>
        <taxon>Agaricomycetidae</taxon>
        <taxon>Agaricales</taxon>
        <taxon>Marasmiineae</taxon>
        <taxon>Mycenaceae</taxon>
        <taxon>Favolaschia</taxon>
    </lineage>
</organism>
<evidence type="ECO:0000313" key="3">
    <source>
        <dbReference type="Proteomes" id="UP001362999"/>
    </source>
</evidence>
<reference evidence="2 3" key="1">
    <citation type="journal article" date="2024" name="J Genomics">
        <title>Draft genome sequencing and assembly of Favolaschia claudopus CIRM-BRFM 2984 isolated from oak limbs.</title>
        <authorList>
            <person name="Navarro D."/>
            <person name="Drula E."/>
            <person name="Chaduli D."/>
            <person name="Cazenave R."/>
            <person name="Ahrendt S."/>
            <person name="Wang J."/>
            <person name="Lipzen A."/>
            <person name="Daum C."/>
            <person name="Barry K."/>
            <person name="Grigoriev I.V."/>
            <person name="Favel A."/>
            <person name="Rosso M.N."/>
            <person name="Martin F."/>
        </authorList>
    </citation>
    <scope>NUCLEOTIDE SEQUENCE [LARGE SCALE GENOMIC DNA]</scope>
    <source>
        <strain evidence="2 3">CIRM-BRFM 2984</strain>
    </source>
</reference>
<gene>
    <name evidence="2" type="ORF">R3P38DRAFT_3287934</name>
</gene>
<feature type="compositionally biased region" description="Low complexity" evidence="1">
    <location>
        <begin position="119"/>
        <end position="135"/>
    </location>
</feature>
<protein>
    <submittedName>
        <fullName evidence="2">Uncharacterized protein</fullName>
    </submittedName>
</protein>
<comment type="caution">
    <text evidence="2">The sequence shown here is derived from an EMBL/GenBank/DDBJ whole genome shotgun (WGS) entry which is preliminary data.</text>
</comment>